<keyword evidence="6 12" id="KW-0812">Transmembrane</keyword>
<accession>A0A1G6S4X6</accession>
<evidence type="ECO:0000256" key="5">
    <source>
        <dbReference type="ARBA" id="ARBA00022475"/>
    </source>
</evidence>
<keyword evidence="10 12" id="KW-0472">Membrane</keyword>
<evidence type="ECO:0000256" key="8">
    <source>
        <dbReference type="ARBA" id="ARBA00022927"/>
    </source>
</evidence>
<evidence type="ECO:0000256" key="10">
    <source>
        <dbReference type="ARBA" id="ARBA00023136"/>
    </source>
</evidence>
<dbReference type="PANTHER" id="PTHR30531:SF12">
    <property type="entry name" value="FLAGELLAR BIOSYNTHETIC PROTEIN FLHB"/>
    <property type="match status" value="1"/>
</dbReference>
<evidence type="ECO:0000256" key="4">
    <source>
        <dbReference type="ARBA" id="ARBA00022448"/>
    </source>
</evidence>
<keyword evidence="7 12" id="KW-1005">Bacterial flagellum biogenesis</keyword>
<dbReference type="InterPro" id="IPR006135">
    <property type="entry name" value="T3SS_substrate_exporter"/>
</dbReference>
<dbReference type="SUPFAM" id="SSF160544">
    <property type="entry name" value="EscU C-terminal domain-like"/>
    <property type="match status" value="1"/>
</dbReference>
<feature type="transmembrane region" description="Helical" evidence="12">
    <location>
        <begin position="33"/>
        <end position="50"/>
    </location>
</feature>
<keyword evidence="9 12" id="KW-1133">Transmembrane helix</keyword>
<dbReference type="Pfam" id="PF01312">
    <property type="entry name" value="Bac_export_2"/>
    <property type="match status" value="1"/>
</dbReference>
<evidence type="ECO:0000256" key="1">
    <source>
        <dbReference type="ARBA" id="ARBA00004651"/>
    </source>
</evidence>
<keyword evidence="14" id="KW-0966">Cell projection</keyword>
<evidence type="ECO:0000313" key="15">
    <source>
        <dbReference type="Proteomes" id="UP000324896"/>
    </source>
</evidence>
<keyword evidence="11 12" id="KW-1006">Bacterial flagellum protein export</keyword>
<evidence type="ECO:0000313" key="14">
    <source>
        <dbReference type="EMBL" id="SDD11960.1"/>
    </source>
</evidence>
<dbReference type="GO" id="GO:0009306">
    <property type="term" value="P:protein secretion"/>
    <property type="evidence" value="ECO:0007669"/>
    <property type="project" value="InterPro"/>
</dbReference>
<feature type="transmembrane region" description="Helical" evidence="12">
    <location>
        <begin position="184"/>
        <end position="211"/>
    </location>
</feature>
<evidence type="ECO:0000256" key="9">
    <source>
        <dbReference type="ARBA" id="ARBA00022989"/>
    </source>
</evidence>
<dbReference type="InterPro" id="IPR006136">
    <property type="entry name" value="FlhB"/>
</dbReference>
<dbReference type="Proteomes" id="UP000324896">
    <property type="component" value="Unassembled WGS sequence"/>
</dbReference>
<keyword evidence="14" id="KW-0969">Cilium</keyword>
<dbReference type="RefSeq" id="WP_149796906.1">
    <property type="nucleotide sequence ID" value="NZ_FMYT01000027.1"/>
</dbReference>
<evidence type="ECO:0000256" key="7">
    <source>
        <dbReference type="ARBA" id="ARBA00022795"/>
    </source>
</evidence>
<dbReference type="GO" id="GO:0044780">
    <property type="term" value="P:bacterial-type flagellum assembly"/>
    <property type="evidence" value="ECO:0007669"/>
    <property type="project" value="InterPro"/>
</dbReference>
<proteinExistence type="inferred from homology"/>
<feature type="transmembrane region" description="Helical" evidence="12">
    <location>
        <begin position="62"/>
        <end position="86"/>
    </location>
</feature>
<keyword evidence="14" id="KW-0282">Flagellum</keyword>
<keyword evidence="4 12" id="KW-0813">Transport</keyword>
<keyword evidence="8 12" id="KW-0653">Protein transport</keyword>
<dbReference type="NCBIfam" id="TIGR00328">
    <property type="entry name" value="flhB"/>
    <property type="match status" value="1"/>
</dbReference>
<sequence length="354" mass="40224">MADGGTGEKTEEATPRRKKEAREKGNVAKGKEISQAFTLLASFLMLYFLMQQMIFTVIREFRFYFSELIISPFSINNAYNILMAAFSKTVRIIVPIMIVSAAAGVLVNFLQIGPLFTSKPLVPDFKKIDPIKGAKNLFSLKSLMELFKSLFKLFVIAAIAYNILSQNIDIFERSIHQDLTQSIVVLSSLISQIAFSIIAALIILGIIDLLYQRWQHNKDLKMSKYEVKQERKEMEGDPMINQQRKQRQREISMNRMMSSVKDADVVITNPTHIAVALKYDLDEMDAPEIIAKGEGFVAQKIKEKAREAEVEIVENKPLARSLNSMTEIGDQVPVELYQAVAEILARIFKENKKY</sequence>
<evidence type="ECO:0000256" key="2">
    <source>
        <dbReference type="ARBA" id="ARBA00010690"/>
    </source>
</evidence>
<feature type="region of interest" description="Disordered" evidence="13">
    <location>
        <begin position="1"/>
        <end position="26"/>
    </location>
</feature>
<feature type="transmembrane region" description="Helical" evidence="12">
    <location>
        <begin position="146"/>
        <end position="164"/>
    </location>
</feature>
<evidence type="ECO:0000256" key="3">
    <source>
        <dbReference type="ARBA" id="ARBA00021622"/>
    </source>
</evidence>
<dbReference type="EMBL" id="FMYT01000027">
    <property type="protein sequence ID" value="SDD11960.1"/>
    <property type="molecule type" value="Genomic_DNA"/>
</dbReference>
<evidence type="ECO:0000256" key="13">
    <source>
        <dbReference type="SAM" id="MobiDB-lite"/>
    </source>
</evidence>
<organism evidence="14 15">
    <name type="scientific">Halanaerobium congolense</name>
    <dbReference type="NCBI Taxonomy" id="54121"/>
    <lineage>
        <taxon>Bacteria</taxon>
        <taxon>Bacillati</taxon>
        <taxon>Bacillota</taxon>
        <taxon>Clostridia</taxon>
        <taxon>Halanaerobiales</taxon>
        <taxon>Halanaerobiaceae</taxon>
        <taxon>Halanaerobium</taxon>
    </lineage>
</organism>
<comment type="function">
    <text evidence="12">Required for formation of the rod structure in the basal body of the flagellar apparatus. Together with FliI and FliH, may constitute the export apparatus of flagellin.</text>
</comment>
<feature type="transmembrane region" description="Helical" evidence="12">
    <location>
        <begin position="92"/>
        <end position="110"/>
    </location>
</feature>
<dbReference type="PANTHER" id="PTHR30531">
    <property type="entry name" value="FLAGELLAR BIOSYNTHETIC PROTEIN FLHB"/>
    <property type="match status" value="1"/>
</dbReference>
<dbReference type="InterPro" id="IPR029025">
    <property type="entry name" value="T3SS_substrate_exporter_C"/>
</dbReference>
<comment type="subcellular location">
    <subcellularLocation>
        <location evidence="1">Cell membrane</location>
        <topology evidence="1">Multi-pass membrane protein</topology>
    </subcellularLocation>
</comment>
<comment type="similarity">
    <text evidence="2 12">Belongs to the type III secretion exporter family.</text>
</comment>
<dbReference type="GO" id="GO:0005886">
    <property type="term" value="C:plasma membrane"/>
    <property type="evidence" value="ECO:0007669"/>
    <property type="project" value="UniProtKB-SubCell"/>
</dbReference>
<evidence type="ECO:0000256" key="12">
    <source>
        <dbReference type="RuleBase" id="RU364091"/>
    </source>
</evidence>
<evidence type="ECO:0000256" key="6">
    <source>
        <dbReference type="ARBA" id="ARBA00022692"/>
    </source>
</evidence>
<keyword evidence="5 12" id="KW-1003">Cell membrane</keyword>
<dbReference type="AlphaFoldDB" id="A0A1G6S4X6"/>
<protein>
    <recommendedName>
        <fullName evidence="3 12">Flagellar biosynthetic protein FlhB</fullName>
    </recommendedName>
</protein>
<dbReference type="PRINTS" id="PR00950">
    <property type="entry name" value="TYPE3IMSPROT"/>
</dbReference>
<reference evidence="14 15" key="1">
    <citation type="submission" date="2016-10" db="EMBL/GenBank/DDBJ databases">
        <authorList>
            <person name="Varghese N."/>
            <person name="Submissions S."/>
        </authorList>
    </citation>
    <scope>NUCLEOTIDE SEQUENCE [LARGE SCALE GENOMIC DNA]</scope>
    <source>
        <strain evidence="14 15">WG10</strain>
    </source>
</reference>
<name>A0A1G6S4X6_9FIRM</name>
<dbReference type="Gene3D" id="3.40.1690.10">
    <property type="entry name" value="secretion proteins EscU"/>
    <property type="match status" value="1"/>
</dbReference>
<gene>
    <name evidence="12" type="primary">flhB</name>
    <name evidence="14" type="ORF">SAMN04488597_12747</name>
</gene>
<evidence type="ECO:0000256" key="11">
    <source>
        <dbReference type="ARBA" id="ARBA00023225"/>
    </source>
</evidence>